<sequence length="480" mass="51476">MIVTTIKGFTNVLGQPENWNIAKNGTVGGLPVRIEAHGDTISCTSAWKPSPDELAALLAGSNINLRVIGGQPPVSIFIDGVEEDLQFSPPGPEDRRTLLMMKALRLCGAQFQNYADQHAAKRTAEGDAKAATNREYAKLCGDVLQGLGPAADGYADAFYDLAKMMGIGARANSPATIWETEMRPKLAALLGPASVVGGVDRVGLVNQDLDSGNSGAVFDFEKGAARAPGSTVKPDLPIGHIDDLAARGTDDLSQDVVEIGASHGTVIPYGIESCHPESTERTFQTRVGPWLLECFGEMIAGDREERNHRFLEEALELVQACGCTASEAHQLVDYVFDRLVGDPAQEVGGVMVTLAALCLANGLDMHRAGEIELARIWAKVDAIRAKQAAKPRHSPLPEKAARPEDDALIPHLPEHLSAERRCGIQRSAWLTGWFVPWSPRNDNENAEGPWSHWVDLAHKIIEADKAAIAALVSTKTGSVA</sequence>
<dbReference type="Proteomes" id="UP001210865">
    <property type="component" value="Chromosome"/>
</dbReference>
<reference evidence="1 2" key="1">
    <citation type="submission" date="2022-12" db="EMBL/GenBank/DDBJ databases">
        <title>Sphingomonas abieness sp. nov., an endophytic bacterium isolated from Abies koreana.</title>
        <authorList>
            <person name="Jiang L."/>
            <person name="Lee J."/>
        </authorList>
    </citation>
    <scope>NUCLEOTIDE SEQUENCE [LARGE SCALE GENOMIC DNA]</scope>
    <source>
        <strain evidence="2">PAMB 00755</strain>
    </source>
</reference>
<evidence type="ECO:0000313" key="2">
    <source>
        <dbReference type="Proteomes" id="UP001210865"/>
    </source>
</evidence>
<accession>A0ABY7NR18</accession>
<name>A0ABY7NR18_9SPHN</name>
<keyword evidence="2" id="KW-1185">Reference proteome</keyword>
<evidence type="ECO:0000313" key="1">
    <source>
        <dbReference type="EMBL" id="WBO23980.1"/>
    </source>
</evidence>
<gene>
    <name evidence="1" type="ORF">PBT88_07675</name>
</gene>
<dbReference type="EMBL" id="CP115174">
    <property type="protein sequence ID" value="WBO23980.1"/>
    <property type="molecule type" value="Genomic_DNA"/>
</dbReference>
<protein>
    <submittedName>
        <fullName evidence="1">Uncharacterized protein</fullName>
    </submittedName>
</protein>
<dbReference type="RefSeq" id="WP_270078609.1">
    <property type="nucleotide sequence ID" value="NZ_CP115174.1"/>
</dbReference>
<organism evidence="1 2">
    <name type="scientific">Sphingomonas abietis</name>
    <dbReference type="NCBI Taxonomy" id="3012344"/>
    <lineage>
        <taxon>Bacteria</taxon>
        <taxon>Pseudomonadati</taxon>
        <taxon>Pseudomonadota</taxon>
        <taxon>Alphaproteobacteria</taxon>
        <taxon>Sphingomonadales</taxon>
        <taxon>Sphingomonadaceae</taxon>
        <taxon>Sphingomonas</taxon>
    </lineage>
</organism>
<proteinExistence type="predicted"/>